<comment type="caution">
    <text evidence="3">The sequence shown here is derived from an EMBL/GenBank/DDBJ whole genome shotgun (WGS) entry which is preliminary data.</text>
</comment>
<evidence type="ECO:0008006" key="5">
    <source>
        <dbReference type="Google" id="ProtNLM"/>
    </source>
</evidence>
<dbReference type="PANTHER" id="PTHR21477">
    <property type="entry name" value="ZGC:172139"/>
    <property type="match status" value="1"/>
</dbReference>
<evidence type="ECO:0000313" key="4">
    <source>
        <dbReference type="Proteomes" id="UP000525078"/>
    </source>
</evidence>
<keyword evidence="2" id="KW-0472">Membrane</keyword>
<protein>
    <recommendedName>
        <fullName evidence="5">Protein PHLOEM PROTEIN 2-LIKE A10</fullName>
    </recommendedName>
</protein>
<evidence type="ECO:0000256" key="1">
    <source>
        <dbReference type="SAM" id="MobiDB-lite"/>
    </source>
</evidence>
<keyword evidence="2" id="KW-0812">Transmembrane</keyword>
<organism evidence="3 4">
    <name type="scientific">Cannabis sativa</name>
    <name type="common">Hemp</name>
    <name type="synonym">Marijuana</name>
    <dbReference type="NCBI Taxonomy" id="3483"/>
    <lineage>
        <taxon>Eukaryota</taxon>
        <taxon>Viridiplantae</taxon>
        <taxon>Streptophyta</taxon>
        <taxon>Embryophyta</taxon>
        <taxon>Tracheophyta</taxon>
        <taxon>Spermatophyta</taxon>
        <taxon>Magnoliopsida</taxon>
        <taxon>eudicotyledons</taxon>
        <taxon>Gunneridae</taxon>
        <taxon>Pentapetalae</taxon>
        <taxon>rosids</taxon>
        <taxon>fabids</taxon>
        <taxon>Rosales</taxon>
        <taxon>Cannabaceae</taxon>
        <taxon>Cannabis</taxon>
    </lineage>
</organism>
<feature type="transmembrane region" description="Helical" evidence="2">
    <location>
        <begin position="20"/>
        <end position="37"/>
    </location>
</feature>
<keyword evidence="2" id="KW-1133">Transmembrane helix</keyword>
<feature type="region of interest" description="Disordered" evidence="1">
    <location>
        <begin position="291"/>
        <end position="333"/>
    </location>
</feature>
<evidence type="ECO:0000313" key="3">
    <source>
        <dbReference type="EMBL" id="KAF4375175.1"/>
    </source>
</evidence>
<dbReference type="Proteomes" id="UP000525078">
    <property type="component" value="Unassembled WGS sequence"/>
</dbReference>
<gene>
    <name evidence="3" type="ORF">F8388_017321</name>
</gene>
<evidence type="ECO:0000256" key="2">
    <source>
        <dbReference type="SAM" id="Phobius"/>
    </source>
</evidence>
<accession>A0A7J6FWU6</accession>
<reference evidence="3 4" key="1">
    <citation type="journal article" date="2020" name="bioRxiv">
        <title>Sequence and annotation of 42 cannabis genomes reveals extensive copy number variation in cannabinoid synthesis and pathogen resistance genes.</title>
        <authorList>
            <person name="Mckernan K.J."/>
            <person name="Helbert Y."/>
            <person name="Kane L.T."/>
            <person name="Ebling H."/>
            <person name="Zhang L."/>
            <person name="Liu B."/>
            <person name="Eaton Z."/>
            <person name="Mclaughlin S."/>
            <person name="Kingan S."/>
            <person name="Baybayan P."/>
            <person name="Concepcion G."/>
            <person name="Jordan M."/>
            <person name="Riva A."/>
            <person name="Barbazuk W."/>
            <person name="Harkins T."/>
        </authorList>
    </citation>
    <scope>NUCLEOTIDE SEQUENCE [LARGE SCALE GENOMIC DNA]</scope>
    <source>
        <strain evidence="4">cv. Jamaican Lion 4</strain>
        <tissue evidence="3">Leaf</tissue>
    </source>
</reference>
<proteinExistence type="predicted"/>
<dbReference type="EMBL" id="JAATIP010000092">
    <property type="protein sequence ID" value="KAF4375175.1"/>
    <property type="molecule type" value="Genomic_DNA"/>
</dbReference>
<dbReference type="PANTHER" id="PTHR21477:SF12">
    <property type="entry name" value="PROTEIN PHLOEM PROTEIN 2-LIKE A10"/>
    <property type="match status" value="1"/>
</dbReference>
<sequence length="591" mass="65400">MDLQVVRKGIDFARKRKKWVIVLAALGFSGYGAYKFYHLPSVAQKRKRILKLLGAFVSVAEAVSDSAESISLVSKDLKEFLQSDSDQIPNSLKQFSKIARSDDFSGSLIKVTQALTLGMLRGYRQLEKDDGSDGASSGSSFTERVMDKVFTTAGSGFASVVVGSFARNLVLGFYSAGETGGEQTSKTSSNMDNCGSETNPIPEWMNVIFSDKCRDLVGDCIQVFVTTAVGVYLDKTMDINTYDELFSGLTNPKHETKVKEMFVSVCNGAVETLVKTSHQVLTRPTFKEKPLAIEEGPTSTSTKVEDLDEEEKETFSTESETGSEADEKDDGGWVGKVSSTLAVPSNRRLVLDVTGRVTFETVRSFLEFLLEKLYDGVKRCVNFVHEAVIERGFDLVRYAAAKSSVITTNILSKQTACLENPLSISNPEFFLHGWPPPTPSNLDALGDYQLPNLLTTFRRRKVRVDTHKKGALPPLILIHKDKTLWKILLKMSAIEDGFPFLCTQTQLLLLNSFVMGFLHSRYINQYISVPKNPRLTRNSFITVQVELPSFSFAAASSSIFFFQYSARGGPNIALPETTPILQCTNACFRKA</sequence>
<dbReference type="AlphaFoldDB" id="A0A7J6FWU6"/>
<name>A0A7J6FWU6_CANSA</name>
<dbReference type="InterPro" id="IPR019141">
    <property type="entry name" value="DUF2045"/>
</dbReference>